<keyword evidence="4" id="KW-0378">Hydrolase</keyword>
<dbReference type="Gene3D" id="3.40.50.11320">
    <property type="match status" value="1"/>
</dbReference>
<dbReference type="Proteomes" id="UP000295252">
    <property type="component" value="Unassembled WGS sequence"/>
</dbReference>
<keyword evidence="5 8" id="KW-0732">Signal</keyword>
<name>A0A068VFN8_COFCA</name>
<gene>
    <name evidence="9" type="ORF">GSCOC_T00005514001</name>
</gene>
<dbReference type="PANTHER" id="PTHR11802:SF460">
    <property type="entry name" value="CARBOXYPEPTIDASE"/>
    <property type="match status" value="1"/>
</dbReference>
<dbReference type="InterPro" id="IPR001563">
    <property type="entry name" value="Peptidase_S10"/>
</dbReference>
<protein>
    <submittedName>
        <fullName evidence="9">DH200=94 genomic scaffold, scaffold_245</fullName>
    </submittedName>
</protein>
<dbReference type="GO" id="GO:0005576">
    <property type="term" value="C:extracellular region"/>
    <property type="evidence" value="ECO:0007669"/>
    <property type="project" value="UniProtKB-SubCell"/>
</dbReference>
<comment type="similarity">
    <text evidence="2">Belongs to the peptidase S10 family.</text>
</comment>
<dbReference type="PhylomeDB" id="A0A068VFN8"/>
<dbReference type="AlphaFoldDB" id="A0A068VFN8"/>
<dbReference type="Gramene" id="CDP18508">
    <property type="protein sequence ID" value="CDP18508"/>
    <property type="gene ID" value="GSCOC_T00005514001"/>
</dbReference>
<reference evidence="10" key="1">
    <citation type="journal article" date="2014" name="Science">
        <title>The coffee genome provides insight into the convergent evolution of caffeine biosynthesis.</title>
        <authorList>
            <person name="Denoeud F."/>
            <person name="Carretero-Paulet L."/>
            <person name="Dereeper A."/>
            <person name="Droc G."/>
            <person name="Guyot R."/>
            <person name="Pietrella M."/>
            <person name="Zheng C."/>
            <person name="Alberti A."/>
            <person name="Anthony F."/>
            <person name="Aprea G."/>
            <person name="Aury J.M."/>
            <person name="Bento P."/>
            <person name="Bernard M."/>
            <person name="Bocs S."/>
            <person name="Campa C."/>
            <person name="Cenci A."/>
            <person name="Combes M.C."/>
            <person name="Crouzillat D."/>
            <person name="Da Silva C."/>
            <person name="Daddiego L."/>
            <person name="De Bellis F."/>
            <person name="Dussert S."/>
            <person name="Garsmeur O."/>
            <person name="Gayraud T."/>
            <person name="Guignon V."/>
            <person name="Jahn K."/>
            <person name="Jamilloux V."/>
            <person name="Joet T."/>
            <person name="Labadie K."/>
            <person name="Lan T."/>
            <person name="Leclercq J."/>
            <person name="Lepelley M."/>
            <person name="Leroy T."/>
            <person name="Li L.T."/>
            <person name="Librado P."/>
            <person name="Lopez L."/>
            <person name="Munoz A."/>
            <person name="Noel B."/>
            <person name="Pallavicini A."/>
            <person name="Perrotta G."/>
            <person name="Poncet V."/>
            <person name="Pot D."/>
            <person name="Priyono X."/>
            <person name="Rigoreau M."/>
            <person name="Rouard M."/>
            <person name="Rozas J."/>
            <person name="Tranchant-Dubreuil C."/>
            <person name="VanBuren R."/>
            <person name="Zhang Q."/>
            <person name="Andrade A.C."/>
            <person name="Argout X."/>
            <person name="Bertrand B."/>
            <person name="de Kochko A."/>
            <person name="Graziosi G."/>
            <person name="Henry R.J."/>
            <person name="Jayarama X."/>
            <person name="Ming R."/>
            <person name="Nagai C."/>
            <person name="Rounsley S."/>
            <person name="Sankoff D."/>
            <person name="Giuliano G."/>
            <person name="Albert V.A."/>
            <person name="Wincker P."/>
            <person name="Lashermes P."/>
        </authorList>
    </citation>
    <scope>NUCLEOTIDE SEQUENCE [LARGE SCALE GENOMIC DNA]</scope>
    <source>
        <strain evidence="10">cv. DH200-94</strain>
    </source>
</reference>
<evidence type="ECO:0000256" key="7">
    <source>
        <dbReference type="ARBA" id="ARBA00023180"/>
    </source>
</evidence>
<evidence type="ECO:0000256" key="3">
    <source>
        <dbReference type="ARBA" id="ARBA00022645"/>
    </source>
</evidence>
<dbReference type="InParanoid" id="A0A068VFN8"/>
<dbReference type="PANTHER" id="PTHR11802">
    <property type="entry name" value="SERINE PROTEASE FAMILY S10 SERINE CARBOXYPEPTIDASE"/>
    <property type="match status" value="1"/>
</dbReference>
<evidence type="ECO:0000256" key="6">
    <source>
        <dbReference type="ARBA" id="ARBA00023157"/>
    </source>
</evidence>
<evidence type="ECO:0000256" key="5">
    <source>
        <dbReference type="ARBA" id="ARBA00022729"/>
    </source>
</evidence>
<keyword evidence="3" id="KW-0121">Carboxypeptidase</keyword>
<keyword evidence="10" id="KW-1185">Reference proteome</keyword>
<dbReference type="SUPFAM" id="SSF53474">
    <property type="entry name" value="alpha/beta-Hydrolases"/>
    <property type="match status" value="1"/>
</dbReference>
<sequence>MKGALVIFLTLISLVSFVKCYKGEKYETLRKFLHAESLNRSNNYITDEDSAHQYSPVYIGPQEGFKAANKIIALPGEAKGVKFDQYSGYVTVDPTAGRALFYYFSESENPSSKPLVLWLNQGRGCSSLGVGAMSGQGPFRVSKDNKTLWHNEYAWNKVANILYLESPAGAGFSYLNTDFYIAEEAYAGFFVPELAQLIPHNNKITNQTVINLKGIAMGNSIVDTETQSKGLYDFLWSHSLISDEIYHGLVSNCTCNKYAEQAVKAIGNINRYSIYAPVCSSTSNAPWIYGEDPRADDYALSHLNNPEVQKSLHANATGIGLMGYCRFINWTDSPATVLPTIRELMAGGINVWMYSGDTNSFIPVTATRYAIKKLGIAMNAPWQPWYSQGEVAGYVVEYENLTFVTLKGAGLFAPSYKPARSLAMFSSFLEGKLPSSS</sequence>
<dbReference type="FunFam" id="3.40.50.11320:FF:000002">
    <property type="entry name" value="Carboxypeptidase"/>
    <property type="match status" value="1"/>
</dbReference>
<feature type="chain" id="PRO_5001655885" evidence="8">
    <location>
        <begin position="21"/>
        <end position="437"/>
    </location>
</feature>
<keyword evidence="4" id="KW-0645">Protease</keyword>
<evidence type="ECO:0000256" key="1">
    <source>
        <dbReference type="ARBA" id="ARBA00004613"/>
    </source>
</evidence>
<evidence type="ECO:0000256" key="2">
    <source>
        <dbReference type="ARBA" id="ARBA00009431"/>
    </source>
</evidence>
<dbReference type="Pfam" id="PF00450">
    <property type="entry name" value="Peptidase_S10"/>
    <property type="match status" value="1"/>
</dbReference>
<comment type="subcellular location">
    <subcellularLocation>
        <location evidence="1">Secreted</location>
    </subcellularLocation>
</comment>
<dbReference type="OMA" id="WIHEGEV"/>
<dbReference type="Gene3D" id="3.40.50.1820">
    <property type="entry name" value="alpha/beta hydrolase"/>
    <property type="match status" value="2"/>
</dbReference>
<dbReference type="GO" id="GO:0005773">
    <property type="term" value="C:vacuole"/>
    <property type="evidence" value="ECO:0007669"/>
    <property type="project" value="TreeGrafter"/>
</dbReference>
<dbReference type="EMBL" id="HG739329">
    <property type="protein sequence ID" value="CDP18508.1"/>
    <property type="molecule type" value="Genomic_DNA"/>
</dbReference>
<dbReference type="PRINTS" id="PR00724">
    <property type="entry name" value="CRBOXYPTASEC"/>
</dbReference>
<keyword evidence="6" id="KW-1015">Disulfide bond</keyword>
<evidence type="ECO:0000256" key="8">
    <source>
        <dbReference type="SAM" id="SignalP"/>
    </source>
</evidence>
<dbReference type="Gene3D" id="6.10.250.940">
    <property type="match status" value="1"/>
</dbReference>
<accession>A0A068VFN8</accession>
<feature type="signal peptide" evidence="8">
    <location>
        <begin position="1"/>
        <end position="20"/>
    </location>
</feature>
<evidence type="ECO:0000313" key="10">
    <source>
        <dbReference type="Proteomes" id="UP000295252"/>
    </source>
</evidence>
<keyword evidence="7" id="KW-0325">Glycoprotein</keyword>
<organism evidence="9 10">
    <name type="scientific">Coffea canephora</name>
    <name type="common">Robusta coffee</name>
    <dbReference type="NCBI Taxonomy" id="49390"/>
    <lineage>
        <taxon>Eukaryota</taxon>
        <taxon>Viridiplantae</taxon>
        <taxon>Streptophyta</taxon>
        <taxon>Embryophyta</taxon>
        <taxon>Tracheophyta</taxon>
        <taxon>Spermatophyta</taxon>
        <taxon>Magnoliopsida</taxon>
        <taxon>eudicotyledons</taxon>
        <taxon>Gunneridae</taxon>
        <taxon>Pentapetalae</taxon>
        <taxon>asterids</taxon>
        <taxon>lamiids</taxon>
        <taxon>Gentianales</taxon>
        <taxon>Rubiaceae</taxon>
        <taxon>Ixoroideae</taxon>
        <taxon>Gardenieae complex</taxon>
        <taxon>Bertiereae - Coffeeae clade</taxon>
        <taxon>Coffeeae</taxon>
        <taxon>Coffea</taxon>
    </lineage>
</organism>
<evidence type="ECO:0000256" key="4">
    <source>
        <dbReference type="ARBA" id="ARBA00022670"/>
    </source>
</evidence>
<dbReference type="GO" id="GO:0004185">
    <property type="term" value="F:serine-type carboxypeptidase activity"/>
    <property type="evidence" value="ECO:0007669"/>
    <property type="project" value="InterPro"/>
</dbReference>
<dbReference type="InterPro" id="IPR029058">
    <property type="entry name" value="AB_hydrolase_fold"/>
</dbReference>
<evidence type="ECO:0000313" key="9">
    <source>
        <dbReference type="EMBL" id="CDP18508.1"/>
    </source>
</evidence>
<dbReference type="GO" id="GO:0006508">
    <property type="term" value="P:proteolysis"/>
    <property type="evidence" value="ECO:0007669"/>
    <property type="project" value="UniProtKB-KW"/>
</dbReference>
<proteinExistence type="inferred from homology"/>